<evidence type="ECO:0000256" key="2">
    <source>
        <dbReference type="SAM" id="MobiDB-lite"/>
    </source>
</evidence>
<evidence type="ECO:0000259" key="5">
    <source>
        <dbReference type="PROSITE" id="PS51746"/>
    </source>
</evidence>
<dbReference type="SUPFAM" id="SSF81606">
    <property type="entry name" value="PP2C-like"/>
    <property type="match status" value="1"/>
</dbReference>
<feature type="domain" description="PPM-type phosphatase" evidence="5">
    <location>
        <begin position="415"/>
        <end position="630"/>
    </location>
</feature>
<name>A0A1I3SY46_9HYPH</name>
<dbReference type="GO" id="GO:0016791">
    <property type="term" value="F:phosphatase activity"/>
    <property type="evidence" value="ECO:0007669"/>
    <property type="project" value="TreeGrafter"/>
</dbReference>
<dbReference type="STRING" id="1121003.SAMN03080618_03513"/>
<feature type="region of interest" description="Disordered" evidence="2">
    <location>
        <begin position="634"/>
        <end position="666"/>
    </location>
</feature>
<keyword evidence="3" id="KW-0472">Membrane</keyword>
<feature type="domain" description="HAMP" evidence="4">
    <location>
        <begin position="308"/>
        <end position="363"/>
    </location>
</feature>
<dbReference type="PANTHER" id="PTHR43156">
    <property type="entry name" value="STAGE II SPORULATION PROTEIN E-RELATED"/>
    <property type="match status" value="1"/>
</dbReference>
<proteinExistence type="predicted"/>
<dbReference type="InterPro" id="IPR036457">
    <property type="entry name" value="PPM-type-like_dom_sf"/>
</dbReference>
<dbReference type="PROSITE" id="PS51746">
    <property type="entry name" value="PPM_2"/>
    <property type="match status" value="1"/>
</dbReference>
<dbReference type="RefSeq" id="WP_091525081.1">
    <property type="nucleotide sequence ID" value="NZ_FORF01000038.1"/>
</dbReference>
<protein>
    <submittedName>
        <fullName evidence="6">Serine phosphatase RsbU, regulator of sigma subunit</fullName>
    </submittedName>
</protein>
<feature type="compositionally biased region" description="Basic residues" evidence="2">
    <location>
        <begin position="634"/>
        <end position="643"/>
    </location>
</feature>
<keyword evidence="1" id="KW-0378">Hydrolase</keyword>
<dbReference type="InterPro" id="IPR003660">
    <property type="entry name" value="HAMP_dom"/>
</dbReference>
<evidence type="ECO:0000256" key="3">
    <source>
        <dbReference type="SAM" id="Phobius"/>
    </source>
</evidence>
<dbReference type="OrthoDB" id="9802500at2"/>
<keyword evidence="7" id="KW-1185">Reference proteome</keyword>
<dbReference type="SMART" id="SM00304">
    <property type="entry name" value="HAMP"/>
    <property type="match status" value="1"/>
</dbReference>
<dbReference type="Pfam" id="PF07228">
    <property type="entry name" value="SpoIIE"/>
    <property type="match status" value="1"/>
</dbReference>
<dbReference type="InterPro" id="IPR001932">
    <property type="entry name" value="PPM-type_phosphatase-like_dom"/>
</dbReference>
<feature type="transmembrane region" description="Helical" evidence="3">
    <location>
        <begin position="284"/>
        <end position="307"/>
    </location>
</feature>
<evidence type="ECO:0000259" key="4">
    <source>
        <dbReference type="PROSITE" id="PS50885"/>
    </source>
</evidence>
<dbReference type="AlphaFoldDB" id="A0A1I3SY46"/>
<feature type="transmembrane region" description="Helical" evidence="3">
    <location>
        <begin position="251"/>
        <end position="272"/>
    </location>
</feature>
<dbReference type="Proteomes" id="UP000242763">
    <property type="component" value="Unassembled WGS sequence"/>
</dbReference>
<dbReference type="PROSITE" id="PS50885">
    <property type="entry name" value="HAMP"/>
    <property type="match status" value="1"/>
</dbReference>
<dbReference type="EMBL" id="FORF01000038">
    <property type="protein sequence ID" value="SFJ63675.1"/>
    <property type="molecule type" value="Genomic_DNA"/>
</dbReference>
<keyword evidence="3" id="KW-1133">Transmembrane helix</keyword>
<dbReference type="Gene3D" id="6.10.340.10">
    <property type="match status" value="1"/>
</dbReference>
<reference evidence="7" key="1">
    <citation type="submission" date="2016-10" db="EMBL/GenBank/DDBJ databases">
        <authorList>
            <person name="Varghese N."/>
            <person name="Submissions S."/>
        </authorList>
    </citation>
    <scope>NUCLEOTIDE SEQUENCE [LARGE SCALE GENOMIC DNA]</scope>
    <source>
        <strain evidence="7">DSM 21857</strain>
    </source>
</reference>
<dbReference type="Gene3D" id="3.60.40.10">
    <property type="entry name" value="PPM-type phosphatase domain"/>
    <property type="match status" value="1"/>
</dbReference>
<sequence>MTLSRRLILMVAACITLAVITLSLVFAWLGRTALVEQAQSQAQAVARIVAESARLTEISLDEMQQVVSNDLTNLAFVLSRISDTQNQAQGTLLAEVAARGNLPVLWIVDRDLNIIASSIGDYEPLVSGESLPEELSRPALEALAQGSRFSLPLGGSADGTEYVGVRIEGGGAVIASQSLNVLEPVRAANSLPVLLGALLNQDEMQAIMVFDDQQNLMASVGDDIVGAPAERLAMAVLNTTAARLDVSTDRIMVAAPILDTAGIAIGATVISQSRKRLNQMLFDYLVYGFGTVALVLGAGIGAAGVFADRITRPVAEMTRAAREMDGRKFHPSSLDDLARQSDELGILARVFQDMAVEVQAREEHLEAQVKARTAELQQKNLLLEESQRRVEAELDAARLLQAAILPQALPDHPAYSGKATMVPARELGGDFYDFFMINERDLGIVIADVSGKGVPAAFFMAISRTVLQSSARGLKSAGTCLAQANDALCAQNPMDLFVTTFYGILNTETGELTYANGGHNPPMVIRRGDGSVADLPRTGGIALGVIEGAKYAEASIRLSEGDTLFLYTDGISEAMDSAGKEFTDDRLRQALQHSHHNSVDLVLDGVTEAVEAFVGQAEQSDDITCLVVRYNGGRKARPSRQSKPRNSELAESGVAVVRRGENAEKA</sequence>
<dbReference type="GO" id="GO:0016020">
    <property type="term" value="C:membrane"/>
    <property type="evidence" value="ECO:0007669"/>
    <property type="project" value="InterPro"/>
</dbReference>
<dbReference type="GO" id="GO:0007165">
    <property type="term" value="P:signal transduction"/>
    <property type="evidence" value="ECO:0007669"/>
    <property type="project" value="InterPro"/>
</dbReference>
<evidence type="ECO:0000313" key="7">
    <source>
        <dbReference type="Proteomes" id="UP000242763"/>
    </source>
</evidence>
<evidence type="ECO:0000256" key="1">
    <source>
        <dbReference type="ARBA" id="ARBA00022801"/>
    </source>
</evidence>
<organism evidence="6 7">
    <name type="scientific">Aquamicrobium aerolatum DSM 21857</name>
    <dbReference type="NCBI Taxonomy" id="1121003"/>
    <lineage>
        <taxon>Bacteria</taxon>
        <taxon>Pseudomonadati</taxon>
        <taxon>Pseudomonadota</taxon>
        <taxon>Alphaproteobacteria</taxon>
        <taxon>Hyphomicrobiales</taxon>
        <taxon>Phyllobacteriaceae</taxon>
        <taxon>Aerobium</taxon>
    </lineage>
</organism>
<accession>A0A1I3SY46</accession>
<keyword evidence="3" id="KW-0812">Transmembrane</keyword>
<dbReference type="SMART" id="SM00331">
    <property type="entry name" value="PP2C_SIG"/>
    <property type="match status" value="1"/>
</dbReference>
<dbReference type="Pfam" id="PF00672">
    <property type="entry name" value="HAMP"/>
    <property type="match status" value="1"/>
</dbReference>
<dbReference type="InterPro" id="IPR052016">
    <property type="entry name" value="Bact_Sigma-Reg"/>
</dbReference>
<dbReference type="PANTHER" id="PTHR43156:SF2">
    <property type="entry name" value="STAGE II SPORULATION PROTEIN E"/>
    <property type="match status" value="1"/>
</dbReference>
<dbReference type="CDD" id="cd06225">
    <property type="entry name" value="HAMP"/>
    <property type="match status" value="1"/>
</dbReference>
<evidence type="ECO:0000313" key="6">
    <source>
        <dbReference type="EMBL" id="SFJ63675.1"/>
    </source>
</evidence>
<gene>
    <name evidence="6" type="ORF">SAMN03080618_03513</name>
</gene>